<keyword evidence="2" id="KW-1185">Reference proteome</keyword>
<evidence type="ECO:0000313" key="2">
    <source>
        <dbReference type="Proteomes" id="UP000184471"/>
    </source>
</evidence>
<dbReference type="AlphaFoldDB" id="A0A1M5M4J2"/>
<reference evidence="1 2" key="1">
    <citation type="submission" date="2016-11" db="EMBL/GenBank/DDBJ databases">
        <authorList>
            <person name="Jaros S."/>
            <person name="Januszkiewicz K."/>
            <person name="Wedrychowicz H."/>
        </authorList>
    </citation>
    <scope>NUCLEOTIDE SEQUENCE [LARGE SCALE GENOMIC DNA]</scope>
    <source>
        <strain evidence="1 2">DSM 45408</strain>
    </source>
</reference>
<gene>
    <name evidence="1" type="ORF">SAMN05444351_3032</name>
</gene>
<dbReference type="Proteomes" id="UP000184471">
    <property type="component" value="Unassembled WGS sequence"/>
</dbReference>
<accession>A0A1M5M4J2</accession>
<dbReference type="EMBL" id="FQVX01000003">
    <property type="protein sequence ID" value="SHG72160.1"/>
    <property type="molecule type" value="Genomic_DNA"/>
</dbReference>
<sequence length="225" mass="24306">MTHPFVVDTGSDRSVRWQGIGMSLVEFDLRGLGPGEAPERAAVAAAADAGALLVRGPVAALSAVLAALVRAGRTAEVPVSWEPADDASSRGLARDLGIGTGAERELSLVRDDHGGVLLQHGRYEAAEKGRLPLAARLGVQAHHDDQRVADGTVARIEVRPDWTAVDTLRVVVSPQLMRPPRRSTGRALQLASDPAQVTRDGVVFPRPVTRWTWYADDRVRWRLRP</sequence>
<proteinExistence type="predicted"/>
<organism evidence="1 2">
    <name type="scientific">Geodermatophilus nigrescens</name>
    <dbReference type="NCBI Taxonomy" id="1070870"/>
    <lineage>
        <taxon>Bacteria</taxon>
        <taxon>Bacillati</taxon>
        <taxon>Actinomycetota</taxon>
        <taxon>Actinomycetes</taxon>
        <taxon>Geodermatophilales</taxon>
        <taxon>Geodermatophilaceae</taxon>
        <taxon>Geodermatophilus</taxon>
    </lineage>
</organism>
<name>A0A1M5M4J2_9ACTN</name>
<evidence type="ECO:0000313" key="1">
    <source>
        <dbReference type="EMBL" id="SHG72160.1"/>
    </source>
</evidence>
<protein>
    <submittedName>
        <fullName evidence="1">Uncharacterized protein</fullName>
    </submittedName>
</protein>
<dbReference type="STRING" id="1070870.SAMN05444351_3032"/>